<dbReference type="Proteomes" id="UP000677875">
    <property type="component" value="Unassembled WGS sequence"/>
</dbReference>
<dbReference type="RefSeq" id="WP_210876576.1">
    <property type="nucleotide sequence ID" value="NZ_JAGPNL010000013.1"/>
</dbReference>
<evidence type="ECO:0008006" key="3">
    <source>
        <dbReference type="Google" id="ProtNLM"/>
    </source>
</evidence>
<keyword evidence="2" id="KW-1185">Reference proteome</keyword>
<comment type="caution">
    <text evidence="1">The sequence shown here is derived from an EMBL/GenBank/DDBJ whole genome shotgun (WGS) entry which is preliminary data.</text>
</comment>
<dbReference type="EMBL" id="JAGPNL010000013">
    <property type="protein sequence ID" value="MBQ0830814.1"/>
    <property type="molecule type" value="Genomic_DNA"/>
</dbReference>
<dbReference type="AlphaFoldDB" id="A0A941B125"/>
<sequence length="232" mass="26242">MAGDLPEWMLRAFSKPRMASYLRAARGDAQKAASLYWWNMEASAALYGPLNCLEVTLRNALHGVLEQHHGRPDWWVGAPLSPNGLRLVDDARAKCERNGTASAPVDGIVTELTLGFWVSLVSGARGYDRGFWVPATHKAFPNYSGRRKELHDSLMFLLWLRNRVMHHEPIDHQCRRRCPRWHLDPVSGHATLYDVLGYLSPELAKEARAMDRFPAVFASRGDALRGTRPPQF</sequence>
<protein>
    <recommendedName>
        <fullName evidence="3">Abi-like protein</fullName>
    </recommendedName>
</protein>
<proteinExistence type="predicted"/>
<evidence type="ECO:0000313" key="2">
    <source>
        <dbReference type="Proteomes" id="UP000677875"/>
    </source>
</evidence>
<evidence type="ECO:0000313" key="1">
    <source>
        <dbReference type="EMBL" id="MBQ0830814.1"/>
    </source>
</evidence>
<organism evidence="1 2">
    <name type="scientific">Streptomyces tagetis</name>
    <dbReference type="NCBI Taxonomy" id="2820809"/>
    <lineage>
        <taxon>Bacteria</taxon>
        <taxon>Bacillati</taxon>
        <taxon>Actinomycetota</taxon>
        <taxon>Actinomycetes</taxon>
        <taxon>Kitasatosporales</taxon>
        <taxon>Streptomycetaceae</taxon>
        <taxon>Streptomyces</taxon>
    </lineage>
</organism>
<reference evidence="1" key="1">
    <citation type="submission" date="2021-04" db="EMBL/GenBank/DDBJ databases">
        <title>Genome seq and assembly of Streptomyces sp. RG38.</title>
        <authorList>
            <person name="Chhetri G."/>
        </authorList>
    </citation>
    <scope>NUCLEOTIDE SEQUENCE</scope>
    <source>
        <strain evidence="1">RG38</strain>
    </source>
</reference>
<gene>
    <name evidence="1" type="ORF">J5Y05_30665</name>
</gene>
<name>A0A941B125_9ACTN</name>
<accession>A0A941B125</accession>